<dbReference type="SUPFAM" id="SSF50156">
    <property type="entry name" value="PDZ domain-like"/>
    <property type="match status" value="1"/>
</dbReference>
<feature type="transmembrane region" description="Helical" evidence="4">
    <location>
        <begin position="42"/>
        <end position="64"/>
    </location>
</feature>
<dbReference type="EMBL" id="JBJIAA010000015">
    <property type="protein sequence ID" value="MFL0252140.1"/>
    <property type="molecule type" value="Genomic_DNA"/>
</dbReference>
<keyword evidence="7" id="KW-1185">Reference proteome</keyword>
<keyword evidence="4" id="KW-0472">Membrane</keyword>
<keyword evidence="3 6" id="KW-0378">Hydrolase</keyword>
<keyword evidence="4" id="KW-1133">Transmembrane helix</keyword>
<dbReference type="InterPro" id="IPR051201">
    <property type="entry name" value="Chloro_Bact_Ser_Proteases"/>
</dbReference>
<sequence>MPNDDNEVKDVDWREVNIEDNDNSLGQIKFKKNRNRSRLKSALRFVLMVVVASISGAVTAAYIVNVKYSDSLVKSNTPIFQKKKALSSNNINSDTSVAENSINKVAQEVGPSVVGVTNDPNGFKGKGEDAAGSGVIIRSDGYIVTNYHIVQDANTITVKLPNGKNGNVFKATLVGFDDLSDLAIIKINSRNLPAAVFGDSSKIKIGDNAVAIGNPLGEEFQGSVTLGIISAINKSINMSDDTTGEISKYKIIETDAVINQGNSGGALCNENGEIIGINSLKLGTKYTDSGISVAISINEAKKIIDQIIKNGKVTRPFLGVVGGTALADKNNGIQGAYIKTVVSGSGLAKAGIKPGDIIVELDGVKVTSIDDIRDIIQDKKIGDKLPCKVYRKGKYIKCEVALSENKE</sequence>
<dbReference type="GO" id="GO:0008233">
    <property type="term" value="F:peptidase activity"/>
    <property type="evidence" value="ECO:0007669"/>
    <property type="project" value="UniProtKB-KW"/>
</dbReference>
<evidence type="ECO:0000256" key="4">
    <source>
        <dbReference type="SAM" id="Phobius"/>
    </source>
</evidence>
<dbReference type="InterPro" id="IPR001478">
    <property type="entry name" value="PDZ"/>
</dbReference>
<evidence type="ECO:0000256" key="1">
    <source>
        <dbReference type="ARBA" id="ARBA00010541"/>
    </source>
</evidence>
<dbReference type="PROSITE" id="PS50106">
    <property type="entry name" value="PDZ"/>
    <property type="match status" value="1"/>
</dbReference>
<evidence type="ECO:0000259" key="5">
    <source>
        <dbReference type="PROSITE" id="PS50106"/>
    </source>
</evidence>
<dbReference type="Gene3D" id="2.40.10.10">
    <property type="entry name" value="Trypsin-like serine proteases"/>
    <property type="match status" value="2"/>
</dbReference>
<dbReference type="SUPFAM" id="SSF50494">
    <property type="entry name" value="Trypsin-like serine proteases"/>
    <property type="match status" value="1"/>
</dbReference>
<dbReference type="EC" id="3.4.21.-" evidence="6"/>
<dbReference type="InterPro" id="IPR036034">
    <property type="entry name" value="PDZ_sf"/>
</dbReference>
<evidence type="ECO:0000256" key="2">
    <source>
        <dbReference type="ARBA" id="ARBA00022670"/>
    </source>
</evidence>
<keyword evidence="4" id="KW-0812">Transmembrane</keyword>
<evidence type="ECO:0000313" key="6">
    <source>
        <dbReference type="EMBL" id="MFL0252140.1"/>
    </source>
</evidence>
<dbReference type="PANTHER" id="PTHR43343">
    <property type="entry name" value="PEPTIDASE S12"/>
    <property type="match status" value="1"/>
</dbReference>
<evidence type="ECO:0000313" key="7">
    <source>
        <dbReference type="Proteomes" id="UP001623592"/>
    </source>
</evidence>
<dbReference type="InterPro" id="IPR009003">
    <property type="entry name" value="Peptidase_S1_PA"/>
</dbReference>
<dbReference type="RefSeq" id="WP_406788789.1">
    <property type="nucleotide sequence ID" value="NZ_JBJIAA010000015.1"/>
</dbReference>
<protein>
    <submittedName>
        <fullName evidence="6">S1C family serine protease</fullName>
        <ecNumber evidence="6">3.4.21.-</ecNumber>
    </submittedName>
</protein>
<dbReference type="Pfam" id="PF13365">
    <property type="entry name" value="Trypsin_2"/>
    <property type="match status" value="1"/>
</dbReference>
<keyword evidence="2 6" id="KW-0645">Protease</keyword>
<dbReference type="PRINTS" id="PR00834">
    <property type="entry name" value="PROTEASES2C"/>
</dbReference>
<proteinExistence type="inferred from homology"/>
<dbReference type="Gene3D" id="2.30.42.10">
    <property type="match status" value="1"/>
</dbReference>
<dbReference type="InterPro" id="IPR001940">
    <property type="entry name" value="Peptidase_S1C"/>
</dbReference>
<reference evidence="6 7" key="1">
    <citation type="submission" date="2024-11" db="EMBL/GenBank/DDBJ databases">
        <authorList>
            <person name="Heng Y.C."/>
            <person name="Lim A.C.H."/>
            <person name="Lee J.K.Y."/>
            <person name="Kittelmann S."/>
        </authorList>
    </citation>
    <scope>NUCLEOTIDE SEQUENCE [LARGE SCALE GENOMIC DNA]</scope>
    <source>
        <strain evidence="6 7">WILCCON 0114</strain>
    </source>
</reference>
<feature type="domain" description="PDZ" evidence="5">
    <location>
        <begin position="307"/>
        <end position="378"/>
    </location>
</feature>
<dbReference type="InterPro" id="IPR043504">
    <property type="entry name" value="Peptidase_S1_PA_chymotrypsin"/>
</dbReference>
<dbReference type="SMART" id="SM00228">
    <property type="entry name" value="PDZ"/>
    <property type="match status" value="1"/>
</dbReference>
<name>A0ABW8TKW1_9CLOT</name>
<dbReference type="Pfam" id="PF13180">
    <property type="entry name" value="PDZ_2"/>
    <property type="match status" value="1"/>
</dbReference>
<accession>A0ABW8TKW1</accession>
<organism evidence="6 7">
    <name type="scientific">Clostridium neuense</name>
    <dbReference type="NCBI Taxonomy" id="1728934"/>
    <lineage>
        <taxon>Bacteria</taxon>
        <taxon>Bacillati</taxon>
        <taxon>Bacillota</taxon>
        <taxon>Clostridia</taxon>
        <taxon>Eubacteriales</taxon>
        <taxon>Clostridiaceae</taxon>
        <taxon>Clostridium</taxon>
    </lineage>
</organism>
<dbReference type="PANTHER" id="PTHR43343:SF3">
    <property type="entry name" value="PROTEASE DO-LIKE 8, CHLOROPLASTIC"/>
    <property type="match status" value="1"/>
</dbReference>
<comment type="similarity">
    <text evidence="1">Belongs to the peptidase S1C family.</text>
</comment>
<comment type="caution">
    <text evidence="6">The sequence shown here is derived from an EMBL/GenBank/DDBJ whole genome shotgun (WGS) entry which is preliminary data.</text>
</comment>
<gene>
    <name evidence="6" type="ORF">ACJDT4_17125</name>
</gene>
<dbReference type="Proteomes" id="UP001623592">
    <property type="component" value="Unassembled WGS sequence"/>
</dbReference>
<evidence type="ECO:0000256" key="3">
    <source>
        <dbReference type="ARBA" id="ARBA00022801"/>
    </source>
</evidence>
<dbReference type="GO" id="GO:0006508">
    <property type="term" value="P:proteolysis"/>
    <property type="evidence" value="ECO:0007669"/>
    <property type="project" value="UniProtKB-KW"/>
</dbReference>